<protein>
    <recommendedName>
        <fullName evidence="3">Lanthionine synthetase C family protein</fullName>
    </recommendedName>
</protein>
<dbReference type="CDD" id="cd04794">
    <property type="entry name" value="euk_LANCL"/>
    <property type="match status" value="1"/>
</dbReference>
<dbReference type="SMART" id="SM01260">
    <property type="entry name" value="LANC_like"/>
    <property type="match status" value="1"/>
</dbReference>
<dbReference type="InterPro" id="IPR012341">
    <property type="entry name" value="6hp_glycosidase-like_sf"/>
</dbReference>
<dbReference type="InterPro" id="IPR007822">
    <property type="entry name" value="LANC-like"/>
</dbReference>
<dbReference type="PANTHER" id="PTHR12736">
    <property type="entry name" value="LANC-LIKE PROTEIN"/>
    <property type="match status" value="1"/>
</dbReference>
<keyword evidence="2" id="KW-1185">Reference proteome</keyword>
<name>A0ABR4IBU4_9EURO</name>
<gene>
    <name evidence="1" type="ORF">BDW59DRAFT_162038</name>
</gene>
<dbReference type="Gene3D" id="1.50.10.10">
    <property type="match status" value="1"/>
</dbReference>
<dbReference type="PANTHER" id="PTHR12736:SF7">
    <property type="entry name" value="LANC-LIKE PROTEIN 3"/>
    <property type="match status" value="1"/>
</dbReference>
<comment type="caution">
    <text evidence="1">The sequence shown here is derived from an EMBL/GenBank/DDBJ whole genome shotgun (WGS) entry which is preliminary data.</text>
</comment>
<dbReference type="Pfam" id="PF05147">
    <property type="entry name" value="LANC_like"/>
    <property type="match status" value="1"/>
</dbReference>
<evidence type="ECO:0008006" key="3">
    <source>
        <dbReference type="Google" id="ProtNLM"/>
    </source>
</evidence>
<accession>A0ABR4IBU4</accession>
<dbReference type="PRINTS" id="PR01950">
    <property type="entry name" value="LANCSUPER"/>
</dbReference>
<dbReference type="Proteomes" id="UP001610335">
    <property type="component" value="Unassembled WGS sequence"/>
</dbReference>
<dbReference type="EMBL" id="JBFXLS010000039">
    <property type="protein sequence ID" value="KAL2825092.1"/>
    <property type="molecule type" value="Genomic_DNA"/>
</dbReference>
<evidence type="ECO:0000313" key="1">
    <source>
        <dbReference type="EMBL" id="KAL2825092.1"/>
    </source>
</evidence>
<evidence type="ECO:0000313" key="2">
    <source>
        <dbReference type="Proteomes" id="UP001610335"/>
    </source>
</evidence>
<dbReference type="SUPFAM" id="SSF158745">
    <property type="entry name" value="LanC-like"/>
    <property type="match status" value="1"/>
</dbReference>
<sequence length="525" mass="56276">MSERPSFYQNTLDLPQINPSTLQSTLEGLSKAVLNGVDIIEAGDPPSEQYDGRGIFSGGLGIALAYLRLAQQVPSLGKSSISAEAFYSLASARIPGFGPNLVLNIGGLSPLSSKSPIAAVVLRILHKAATGKAGTISEDDFTCLNHAVTLSLTHGPTAFYHGHNLGADEVLFGRAGLLWALLNIRARISEFPPTQQELLLPALERIPDILSVIIDSGRDGSAEYIKKNGEKDSLPLMWTWMQGHYGVGWAHGLAGIIPILLACQQEELTPPSTNYLPEIGQTITALCRICIAQNGHLPTSIPPRSSSSSRKSPLVQICHGAPAILGLLGCAMKCPNLSLNHWTPEWDDAARLATNRVWEEGLLSKGGSLCHGIAGNAWPLLLLHDVYEYNTDILTKARDNYATRTSASEVPNPNPTLTGDHFLSRALAMLLHSRETQPYNQSPETGSSGHEYRMPDHPYCFFEGLAGTVCAWAETCAVIQVRLRRLEGGEGGGGLGLQGDAVLQKCMEQQLGFPFLGGNGVPGVL</sequence>
<proteinExistence type="predicted"/>
<organism evidence="1 2">
    <name type="scientific">Aspergillus cavernicola</name>
    <dbReference type="NCBI Taxonomy" id="176166"/>
    <lineage>
        <taxon>Eukaryota</taxon>
        <taxon>Fungi</taxon>
        <taxon>Dikarya</taxon>
        <taxon>Ascomycota</taxon>
        <taxon>Pezizomycotina</taxon>
        <taxon>Eurotiomycetes</taxon>
        <taxon>Eurotiomycetidae</taxon>
        <taxon>Eurotiales</taxon>
        <taxon>Aspergillaceae</taxon>
        <taxon>Aspergillus</taxon>
        <taxon>Aspergillus subgen. Nidulantes</taxon>
    </lineage>
</organism>
<reference evidence="1 2" key="1">
    <citation type="submission" date="2024-07" db="EMBL/GenBank/DDBJ databases">
        <title>Section-level genome sequencing and comparative genomics of Aspergillus sections Usti and Cavernicolus.</title>
        <authorList>
            <consortium name="Lawrence Berkeley National Laboratory"/>
            <person name="Nybo J.L."/>
            <person name="Vesth T.C."/>
            <person name="Theobald S."/>
            <person name="Frisvad J.C."/>
            <person name="Larsen T.O."/>
            <person name="Kjaerboelling I."/>
            <person name="Rothschild-Mancinelli K."/>
            <person name="Lyhne E.K."/>
            <person name="Kogle M.E."/>
            <person name="Barry K."/>
            <person name="Clum A."/>
            <person name="Na H."/>
            <person name="Ledsgaard L."/>
            <person name="Lin J."/>
            <person name="Lipzen A."/>
            <person name="Kuo A."/>
            <person name="Riley R."/>
            <person name="Mondo S."/>
            <person name="LaButti K."/>
            <person name="Haridas S."/>
            <person name="Pangalinan J."/>
            <person name="Salamov A.A."/>
            <person name="Simmons B.A."/>
            <person name="Magnuson J.K."/>
            <person name="Chen J."/>
            <person name="Drula E."/>
            <person name="Henrissat B."/>
            <person name="Wiebenga A."/>
            <person name="Lubbers R.J."/>
            <person name="Gomes A.C."/>
            <person name="Makela M.R."/>
            <person name="Stajich J."/>
            <person name="Grigoriev I.V."/>
            <person name="Mortensen U.H."/>
            <person name="De vries R.P."/>
            <person name="Baker S.E."/>
            <person name="Andersen M.R."/>
        </authorList>
    </citation>
    <scope>NUCLEOTIDE SEQUENCE [LARGE SCALE GENOMIC DNA]</scope>
    <source>
        <strain evidence="1 2">CBS 600.67</strain>
    </source>
</reference>